<dbReference type="PROSITE" id="PS51078">
    <property type="entry name" value="ICLR_ED"/>
    <property type="match status" value="1"/>
</dbReference>
<feature type="domain" description="HTH iclR-type" evidence="4">
    <location>
        <begin position="11"/>
        <end position="71"/>
    </location>
</feature>
<comment type="caution">
    <text evidence="6">The sequence shown here is derived from an EMBL/GenBank/DDBJ whole genome shotgun (WGS) entry which is preliminary data.</text>
</comment>
<dbReference type="GO" id="GO:0003700">
    <property type="term" value="F:DNA-binding transcription factor activity"/>
    <property type="evidence" value="ECO:0007669"/>
    <property type="project" value="TreeGrafter"/>
</dbReference>
<dbReference type="Pfam" id="PF09339">
    <property type="entry name" value="HTH_IclR"/>
    <property type="match status" value="1"/>
</dbReference>
<dbReference type="InterPro" id="IPR014757">
    <property type="entry name" value="Tscrpt_reg_IclR_C"/>
</dbReference>
<dbReference type="Proteomes" id="UP000243542">
    <property type="component" value="Unassembled WGS sequence"/>
</dbReference>
<keyword evidence="2" id="KW-0238">DNA-binding</keyword>
<organism evidence="6 7">
    <name type="scientific">Amycolatopsis sulphurea</name>
    <dbReference type="NCBI Taxonomy" id="76022"/>
    <lineage>
        <taxon>Bacteria</taxon>
        <taxon>Bacillati</taxon>
        <taxon>Actinomycetota</taxon>
        <taxon>Actinomycetes</taxon>
        <taxon>Pseudonocardiales</taxon>
        <taxon>Pseudonocardiaceae</taxon>
        <taxon>Amycolatopsis</taxon>
    </lineage>
</organism>
<dbReference type="InterPro" id="IPR029016">
    <property type="entry name" value="GAF-like_dom_sf"/>
</dbReference>
<dbReference type="Gene3D" id="3.30.450.40">
    <property type="match status" value="1"/>
</dbReference>
<dbReference type="InterPro" id="IPR050707">
    <property type="entry name" value="HTH_MetabolicPath_Reg"/>
</dbReference>
<feature type="domain" description="IclR-ED" evidence="5">
    <location>
        <begin position="72"/>
        <end position="256"/>
    </location>
</feature>
<gene>
    <name evidence="6" type="ORF">ATK36_4329</name>
</gene>
<evidence type="ECO:0000256" key="2">
    <source>
        <dbReference type="ARBA" id="ARBA00023125"/>
    </source>
</evidence>
<evidence type="ECO:0000256" key="1">
    <source>
        <dbReference type="ARBA" id="ARBA00023015"/>
    </source>
</evidence>
<dbReference type="PROSITE" id="PS51077">
    <property type="entry name" value="HTH_ICLR"/>
    <property type="match status" value="1"/>
</dbReference>
<dbReference type="PANTHER" id="PTHR30136">
    <property type="entry name" value="HELIX-TURN-HELIX TRANSCRIPTIONAL REGULATOR, ICLR FAMILY"/>
    <property type="match status" value="1"/>
</dbReference>
<dbReference type="Gene3D" id="1.10.10.10">
    <property type="entry name" value="Winged helix-like DNA-binding domain superfamily/Winged helix DNA-binding domain"/>
    <property type="match status" value="1"/>
</dbReference>
<dbReference type="SUPFAM" id="SSF55781">
    <property type="entry name" value="GAF domain-like"/>
    <property type="match status" value="1"/>
</dbReference>
<keyword evidence="1" id="KW-0805">Transcription regulation</keyword>
<name>A0A2A9FFA8_9PSEU</name>
<dbReference type="InterPro" id="IPR036388">
    <property type="entry name" value="WH-like_DNA-bd_sf"/>
</dbReference>
<keyword evidence="3" id="KW-0804">Transcription</keyword>
<keyword evidence="7" id="KW-1185">Reference proteome</keyword>
<dbReference type="InterPro" id="IPR005471">
    <property type="entry name" value="Tscrpt_reg_IclR_N"/>
</dbReference>
<dbReference type="RefSeq" id="WP_211291922.1">
    <property type="nucleotide sequence ID" value="NZ_JBIAKZ010000001.1"/>
</dbReference>
<dbReference type="InterPro" id="IPR036390">
    <property type="entry name" value="WH_DNA-bd_sf"/>
</dbReference>
<dbReference type="SUPFAM" id="SSF46785">
    <property type="entry name" value="Winged helix' DNA-binding domain"/>
    <property type="match status" value="1"/>
</dbReference>
<evidence type="ECO:0000259" key="5">
    <source>
        <dbReference type="PROSITE" id="PS51078"/>
    </source>
</evidence>
<evidence type="ECO:0000313" key="7">
    <source>
        <dbReference type="Proteomes" id="UP000243542"/>
    </source>
</evidence>
<evidence type="ECO:0000259" key="4">
    <source>
        <dbReference type="PROSITE" id="PS51077"/>
    </source>
</evidence>
<dbReference type="GO" id="GO:0045892">
    <property type="term" value="P:negative regulation of DNA-templated transcription"/>
    <property type="evidence" value="ECO:0007669"/>
    <property type="project" value="TreeGrafter"/>
</dbReference>
<accession>A0A2A9FFA8</accession>
<protein>
    <submittedName>
        <fullName evidence="6">IclR family transcriptional regulator</fullName>
    </submittedName>
</protein>
<sequence>MTDEHERRDHLQTLERGLQVIAAFSGRGPLLGLSELASATGLSKPIVRRIMLTLERLGYARTSDGRFGLTPKVLALGYAYLSSVRLTDVARPLMEELTDKLGVGTSLAALDGSDVVYVDRVQRGRITSVNLAVGTRLPAHATSMGHVLLAFAAQTDVDAVLGDGPLEALTESTLTDPAALRERLAVVRERGWDAVDQELELGRRSAAAPVFDSDGRAIAALSLSCGTLACTMQRLTEEYLPPLRDTAHTISEALGAGARTS</sequence>
<dbReference type="PANTHER" id="PTHR30136:SF34">
    <property type="entry name" value="TRANSCRIPTIONAL REGULATOR"/>
    <property type="match status" value="1"/>
</dbReference>
<evidence type="ECO:0000256" key="3">
    <source>
        <dbReference type="ARBA" id="ARBA00023163"/>
    </source>
</evidence>
<proteinExistence type="predicted"/>
<dbReference type="SMART" id="SM00346">
    <property type="entry name" value="HTH_ICLR"/>
    <property type="match status" value="1"/>
</dbReference>
<reference evidence="6 7" key="1">
    <citation type="submission" date="2017-10" db="EMBL/GenBank/DDBJ databases">
        <title>Sequencing the genomes of 1000 actinobacteria strains.</title>
        <authorList>
            <person name="Klenk H.-P."/>
        </authorList>
    </citation>
    <scope>NUCLEOTIDE SEQUENCE [LARGE SCALE GENOMIC DNA]</scope>
    <source>
        <strain evidence="6 7">DSM 46092</strain>
    </source>
</reference>
<dbReference type="AlphaFoldDB" id="A0A2A9FFA8"/>
<evidence type="ECO:0000313" key="6">
    <source>
        <dbReference type="EMBL" id="PFG49190.1"/>
    </source>
</evidence>
<dbReference type="Pfam" id="PF01614">
    <property type="entry name" value="IclR_C"/>
    <property type="match status" value="1"/>
</dbReference>
<dbReference type="GO" id="GO:0003677">
    <property type="term" value="F:DNA binding"/>
    <property type="evidence" value="ECO:0007669"/>
    <property type="project" value="UniProtKB-KW"/>
</dbReference>
<dbReference type="EMBL" id="PDJK01000002">
    <property type="protein sequence ID" value="PFG49190.1"/>
    <property type="molecule type" value="Genomic_DNA"/>
</dbReference>